<comment type="pathway">
    <text evidence="8">Carbohydrate biosynthesis; gluconeogenesis.</text>
</comment>
<evidence type="ECO:0000256" key="9">
    <source>
        <dbReference type="RuleBase" id="RU000612"/>
    </source>
</evidence>
<name>A0AB38CCF3_9BURK</name>
<feature type="active site" evidence="8">
    <location>
        <position position="414"/>
    </location>
</feature>
<organism evidence="11 12">
    <name type="scientific">Janthinobacterium lividum</name>
    <dbReference type="NCBI Taxonomy" id="29581"/>
    <lineage>
        <taxon>Bacteria</taxon>
        <taxon>Pseudomonadati</taxon>
        <taxon>Pseudomonadota</taxon>
        <taxon>Betaproteobacteria</taxon>
        <taxon>Burkholderiales</taxon>
        <taxon>Oxalobacteraceae</taxon>
        <taxon>Janthinobacterium</taxon>
    </lineage>
</organism>
<dbReference type="Gene3D" id="1.10.1390.10">
    <property type="match status" value="1"/>
</dbReference>
<dbReference type="PANTHER" id="PTHR11469:SF1">
    <property type="entry name" value="GLUCOSE-6-PHOSPHATE ISOMERASE"/>
    <property type="match status" value="1"/>
</dbReference>
<accession>A0AB38CCF3</accession>
<evidence type="ECO:0000256" key="1">
    <source>
        <dbReference type="ARBA" id="ARBA00004926"/>
    </source>
</evidence>
<dbReference type="Pfam" id="PF00342">
    <property type="entry name" value="PGI"/>
    <property type="match status" value="1"/>
</dbReference>
<dbReference type="NCBIfam" id="NF001211">
    <property type="entry name" value="PRK00179.1"/>
    <property type="match status" value="1"/>
</dbReference>
<comment type="catalytic activity">
    <reaction evidence="7 8 9">
        <text>alpha-D-glucose 6-phosphate = beta-D-fructose 6-phosphate</text>
        <dbReference type="Rhea" id="RHEA:11816"/>
        <dbReference type="ChEBI" id="CHEBI:57634"/>
        <dbReference type="ChEBI" id="CHEBI:58225"/>
        <dbReference type="EC" id="5.3.1.9"/>
    </reaction>
</comment>
<comment type="similarity">
    <text evidence="2 8 9">Belongs to the GPI family.</text>
</comment>
<dbReference type="Gene3D" id="3.40.50.10490">
    <property type="entry name" value="Glucose-6-phosphate isomerase like protein, domain 1"/>
    <property type="match status" value="2"/>
</dbReference>
<dbReference type="GO" id="GO:0048029">
    <property type="term" value="F:monosaccharide binding"/>
    <property type="evidence" value="ECO:0007669"/>
    <property type="project" value="TreeGrafter"/>
</dbReference>
<dbReference type="InterPro" id="IPR023096">
    <property type="entry name" value="G6P_Isomerase_C"/>
</dbReference>
<feature type="active site" description="Proton donor" evidence="8">
    <location>
        <position position="383"/>
    </location>
</feature>
<gene>
    <name evidence="8" type="primary">pgi</name>
    <name evidence="11" type="ORF">SAMN03097694_4183</name>
</gene>
<dbReference type="HAMAP" id="MF_00473">
    <property type="entry name" value="G6P_isomerase"/>
    <property type="match status" value="1"/>
</dbReference>
<comment type="subcellular location">
    <subcellularLocation>
        <location evidence="8">Cytoplasm</location>
    </subcellularLocation>
</comment>
<protein>
    <recommendedName>
        <fullName evidence="8">Glucose-6-phosphate isomerase</fullName>
        <shortName evidence="8">GPI</shortName>
        <ecNumber evidence="8">5.3.1.9</ecNumber>
    </recommendedName>
    <alternativeName>
        <fullName evidence="8">Phosphoglucose isomerase</fullName>
        <shortName evidence="8">PGI</shortName>
    </alternativeName>
    <alternativeName>
        <fullName evidence="8">Phosphohexose isomerase</fullName>
        <shortName evidence="8">PHI</shortName>
    </alternativeName>
</protein>
<feature type="active site" evidence="8">
    <location>
        <position position="542"/>
    </location>
</feature>
<dbReference type="CDD" id="cd05016">
    <property type="entry name" value="SIS_PGI_2"/>
    <property type="match status" value="1"/>
</dbReference>
<dbReference type="AlphaFoldDB" id="A0AB38CCF3"/>
<dbReference type="Proteomes" id="UP000182489">
    <property type="component" value="Unassembled WGS sequence"/>
</dbReference>
<evidence type="ECO:0000256" key="5">
    <source>
        <dbReference type="ARBA" id="ARBA00023152"/>
    </source>
</evidence>
<keyword evidence="6 8" id="KW-0413">Isomerase</keyword>
<dbReference type="EMBL" id="FPKH01000005">
    <property type="protein sequence ID" value="SFY02894.1"/>
    <property type="molecule type" value="Genomic_DNA"/>
</dbReference>
<feature type="compositionally biased region" description="Polar residues" evidence="10">
    <location>
        <begin position="7"/>
        <end position="17"/>
    </location>
</feature>
<dbReference type="PROSITE" id="PS51463">
    <property type="entry name" value="P_GLUCOSE_ISOMERASE_3"/>
    <property type="match status" value="1"/>
</dbReference>
<dbReference type="PRINTS" id="PR00662">
    <property type="entry name" value="G6PISOMERASE"/>
</dbReference>
<dbReference type="GO" id="GO:0006096">
    <property type="term" value="P:glycolytic process"/>
    <property type="evidence" value="ECO:0007669"/>
    <property type="project" value="UniProtKB-UniRule"/>
</dbReference>
<dbReference type="GO" id="GO:0005829">
    <property type="term" value="C:cytosol"/>
    <property type="evidence" value="ECO:0007669"/>
    <property type="project" value="TreeGrafter"/>
</dbReference>
<evidence type="ECO:0000256" key="8">
    <source>
        <dbReference type="HAMAP-Rule" id="MF_00473"/>
    </source>
</evidence>
<dbReference type="PANTHER" id="PTHR11469">
    <property type="entry name" value="GLUCOSE-6-PHOSPHATE ISOMERASE"/>
    <property type="match status" value="1"/>
</dbReference>
<feature type="region of interest" description="Disordered" evidence="10">
    <location>
        <begin position="1"/>
        <end position="30"/>
    </location>
</feature>
<dbReference type="GO" id="GO:0051156">
    <property type="term" value="P:glucose 6-phosphate metabolic process"/>
    <property type="evidence" value="ECO:0007669"/>
    <property type="project" value="TreeGrafter"/>
</dbReference>
<comment type="function">
    <text evidence="8">Catalyzes the reversible isomerization of glucose-6-phosphate to fructose-6-phosphate.</text>
</comment>
<dbReference type="SUPFAM" id="SSF53697">
    <property type="entry name" value="SIS domain"/>
    <property type="match status" value="1"/>
</dbReference>
<keyword evidence="4 8" id="KW-0963">Cytoplasm</keyword>
<dbReference type="InterPro" id="IPR001672">
    <property type="entry name" value="G6P_Isomerase"/>
</dbReference>
<dbReference type="PROSITE" id="PS00174">
    <property type="entry name" value="P_GLUCOSE_ISOMERASE_2"/>
    <property type="match status" value="1"/>
</dbReference>
<dbReference type="PROSITE" id="PS00765">
    <property type="entry name" value="P_GLUCOSE_ISOMERASE_1"/>
    <property type="match status" value="1"/>
</dbReference>
<dbReference type="FunFam" id="1.10.1390.10:FF:000001">
    <property type="entry name" value="Glucose-6-phosphate isomerase"/>
    <property type="match status" value="1"/>
</dbReference>
<dbReference type="InterPro" id="IPR046348">
    <property type="entry name" value="SIS_dom_sf"/>
</dbReference>
<comment type="caution">
    <text evidence="11">The sequence shown here is derived from an EMBL/GenBank/DDBJ whole genome shotgun (WGS) entry which is preliminary data.</text>
</comment>
<evidence type="ECO:0000256" key="4">
    <source>
        <dbReference type="ARBA" id="ARBA00022490"/>
    </source>
</evidence>
<evidence type="ECO:0000313" key="11">
    <source>
        <dbReference type="EMBL" id="SFY02894.1"/>
    </source>
</evidence>
<keyword evidence="3 8" id="KW-0312">Gluconeogenesis</keyword>
<evidence type="ECO:0000313" key="12">
    <source>
        <dbReference type="Proteomes" id="UP000182489"/>
    </source>
</evidence>
<proteinExistence type="inferred from homology"/>
<dbReference type="FunFam" id="3.40.50.10490:FF:000018">
    <property type="entry name" value="Glucose-6-phosphate isomerase"/>
    <property type="match status" value="1"/>
</dbReference>
<sequence>MPELLFATTSTPRSFQPRQAPKPTAMRQPAPTPAITATASFQSLQAHSASLRDVHLRQLFAADPARFSSMTVDAAGLLLDYSKNRVDATTMALLMDLARERGVEAQREAMFTGEKINLTEHRAVLHTALRAPRGTKLVVDGQDIDADVQDVLQRVKAFTDKVRNGSWLGYTGKPICDIVNIGIGGSDLGPKMACLALRSYANPGLEMHFVSNVDGHDMEATLSKVDPETTLFIVASKTFVTAETMLNANTARAWFLLEGEEKDLAQHFVAVSTNTQAIVDFGISPDNMFPFWDWVGGRYSVWSSIGLAVALSVGFEYFSDFLAGAHAMDQHFRQAPLEQNMPVVLAMVGFWNRQFLDCGSVSIAPYHQDLSRFAAYLQQLDMESNGKHVTKDGVPVDVPTGPVIWGDCGTNAQHAYFQLLHQGTDITPIDFIAALRATHDLPGHHDALLANCFAQSEAFMTGKTGDEVRLDLQAQGLPESEIEALVPHKTFPGNRPSNTILMDQLTPTTLGALIALYEHKTFVQGVLWNVNSFDQWGVELGKVLAKKIQAELTGEARPDHHDSSTNGLIALAKAAKAAY</sequence>
<dbReference type="InterPro" id="IPR035482">
    <property type="entry name" value="SIS_PGI_2"/>
</dbReference>
<dbReference type="InterPro" id="IPR018189">
    <property type="entry name" value="Phosphoglucose_isomerase_CS"/>
</dbReference>
<evidence type="ECO:0000256" key="3">
    <source>
        <dbReference type="ARBA" id="ARBA00022432"/>
    </source>
</evidence>
<evidence type="ECO:0000256" key="2">
    <source>
        <dbReference type="ARBA" id="ARBA00006604"/>
    </source>
</evidence>
<reference evidence="11 12" key="1">
    <citation type="submission" date="2016-11" db="EMBL/GenBank/DDBJ databases">
        <authorList>
            <person name="Varghese N."/>
            <person name="Submissions S."/>
        </authorList>
    </citation>
    <scope>NUCLEOTIDE SEQUENCE [LARGE SCALE GENOMIC DNA]</scope>
    <source>
        <strain evidence="11 12">NFR18</strain>
    </source>
</reference>
<dbReference type="InterPro" id="IPR035476">
    <property type="entry name" value="SIS_PGI_1"/>
</dbReference>
<dbReference type="GO" id="GO:0097367">
    <property type="term" value="F:carbohydrate derivative binding"/>
    <property type="evidence" value="ECO:0007669"/>
    <property type="project" value="InterPro"/>
</dbReference>
<dbReference type="EC" id="5.3.1.9" evidence="8"/>
<dbReference type="GO" id="GO:0006094">
    <property type="term" value="P:gluconeogenesis"/>
    <property type="evidence" value="ECO:0007669"/>
    <property type="project" value="UniProtKB-UniRule"/>
</dbReference>
<evidence type="ECO:0000256" key="10">
    <source>
        <dbReference type="SAM" id="MobiDB-lite"/>
    </source>
</evidence>
<dbReference type="CDD" id="cd05015">
    <property type="entry name" value="SIS_PGI_1"/>
    <property type="match status" value="1"/>
</dbReference>
<keyword evidence="5 8" id="KW-0324">Glycolysis</keyword>
<comment type="pathway">
    <text evidence="1 8 9">Carbohydrate degradation; glycolysis; D-glyceraldehyde 3-phosphate and glycerone phosphate from D-glucose: step 2/4.</text>
</comment>
<dbReference type="GO" id="GO:0004347">
    <property type="term" value="F:glucose-6-phosphate isomerase activity"/>
    <property type="evidence" value="ECO:0007669"/>
    <property type="project" value="UniProtKB-UniRule"/>
</dbReference>
<evidence type="ECO:0000256" key="7">
    <source>
        <dbReference type="ARBA" id="ARBA00029321"/>
    </source>
</evidence>
<evidence type="ECO:0000256" key="6">
    <source>
        <dbReference type="ARBA" id="ARBA00023235"/>
    </source>
</evidence>